<feature type="region of interest" description="Disordered" evidence="1">
    <location>
        <begin position="74"/>
        <end position="110"/>
    </location>
</feature>
<evidence type="ECO:0000256" key="2">
    <source>
        <dbReference type="SAM" id="Phobius"/>
    </source>
</evidence>
<keyword evidence="4" id="KW-1185">Reference proteome</keyword>
<keyword evidence="2" id="KW-0472">Membrane</keyword>
<evidence type="ECO:0000256" key="1">
    <source>
        <dbReference type="SAM" id="MobiDB-lite"/>
    </source>
</evidence>
<name>A0A512MCC8_9BACT</name>
<organism evidence="3 4">
    <name type="scientific">Brevifollis gellanilyticus</name>
    <dbReference type="NCBI Taxonomy" id="748831"/>
    <lineage>
        <taxon>Bacteria</taxon>
        <taxon>Pseudomonadati</taxon>
        <taxon>Verrucomicrobiota</taxon>
        <taxon>Verrucomicrobiia</taxon>
        <taxon>Verrucomicrobiales</taxon>
        <taxon>Verrucomicrobiaceae</taxon>
    </lineage>
</organism>
<dbReference type="AlphaFoldDB" id="A0A512MCC8"/>
<dbReference type="EMBL" id="BKAG01000029">
    <property type="protein sequence ID" value="GEP44385.1"/>
    <property type="molecule type" value="Genomic_DNA"/>
</dbReference>
<reference evidence="3 4" key="1">
    <citation type="submission" date="2019-07" db="EMBL/GenBank/DDBJ databases">
        <title>Whole genome shotgun sequence of Brevifollis gellanilyticus NBRC 108608.</title>
        <authorList>
            <person name="Hosoyama A."/>
            <person name="Uohara A."/>
            <person name="Ohji S."/>
            <person name="Ichikawa N."/>
        </authorList>
    </citation>
    <scope>NUCLEOTIDE SEQUENCE [LARGE SCALE GENOMIC DNA]</scope>
    <source>
        <strain evidence="3 4">NBRC 108608</strain>
    </source>
</reference>
<evidence type="ECO:0000313" key="4">
    <source>
        <dbReference type="Proteomes" id="UP000321577"/>
    </source>
</evidence>
<accession>A0A512MCC8</accession>
<feature type="transmembrane region" description="Helical" evidence="2">
    <location>
        <begin position="12"/>
        <end position="39"/>
    </location>
</feature>
<keyword evidence="2" id="KW-1133">Transmembrane helix</keyword>
<proteinExistence type="predicted"/>
<protein>
    <submittedName>
        <fullName evidence="3">Uncharacterized protein</fullName>
    </submittedName>
</protein>
<sequence>MAAAALFMTVPMVVVVMIIMPVTMIVITIMAGTTAVICLGGEEIEEPHYAHANAGDEHHLAENAVRRQIGVHTAADVEIEEHGAPDQHDQDADEVDGGASSGHRSEELRA</sequence>
<feature type="compositionally biased region" description="Basic and acidic residues" evidence="1">
    <location>
        <begin position="80"/>
        <end position="90"/>
    </location>
</feature>
<comment type="caution">
    <text evidence="3">The sequence shown here is derived from an EMBL/GenBank/DDBJ whole genome shotgun (WGS) entry which is preliminary data.</text>
</comment>
<dbReference type="Proteomes" id="UP000321577">
    <property type="component" value="Unassembled WGS sequence"/>
</dbReference>
<gene>
    <name evidence="3" type="ORF">BGE01nite_36760</name>
</gene>
<evidence type="ECO:0000313" key="3">
    <source>
        <dbReference type="EMBL" id="GEP44385.1"/>
    </source>
</evidence>
<keyword evidence="2" id="KW-0812">Transmembrane</keyword>